<evidence type="ECO:0000256" key="3">
    <source>
        <dbReference type="ARBA" id="ARBA00022525"/>
    </source>
</evidence>
<dbReference type="InterPro" id="IPR029058">
    <property type="entry name" value="AB_hydrolase_fold"/>
</dbReference>
<protein>
    <recommendedName>
        <fullName evidence="5">Lipase domain-containing protein</fullName>
    </recommendedName>
</protein>
<evidence type="ECO:0000313" key="7">
    <source>
        <dbReference type="Proteomes" id="UP001497623"/>
    </source>
</evidence>
<feature type="non-terminal residue" evidence="6">
    <location>
        <position position="115"/>
    </location>
</feature>
<name>A0AAV2S0Y0_MEGNR</name>
<dbReference type="PRINTS" id="PR00821">
    <property type="entry name" value="TAGLIPASE"/>
</dbReference>
<keyword evidence="7" id="KW-1185">Reference proteome</keyword>
<dbReference type="SUPFAM" id="SSF53474">
    <property type="entry name" value="alpha/beta-Hydrolases"/>
    <property type="match status" value="1"/>
</dbReference>
<dbReference type="GO" id="GO:0016042">
    <property type="term" value="P:lipid catabolic process"/>
    <property type="evidence" value="ECO:0007669"/>
    <property type="project" value="TreeGrafter"/>
</dbReference>
<comment type="subcellular location">
    <subcellularLocation>
        <location evidence="1">Secreted</location>
    </subcellularLocation>
</comment>
<dbReference type="AlphaFoldDB" id="A0AAV2S0Y0"/>
<dbReference type="GO" id="GO:0005615">
    <property type="term" value="C:extracellular space"/>
    <property type="evidence" value="ECO:0007669"/>
    <property type="project" value="TreeGrafter"/>
</dbReference>
<feature type="non-terminal residue" evidence="6">
    <location>
        <position position="1"/>
    </location>
</feature>
<dbReference type="EMBL" id="CAXKWB010038288">
    <property type="protein sequence ID" value="CAL4151314.1"/>
    <property type="molecule type" value="Genomic_DNA"/>
</dbReference>
<comment type="caution">
    <text evidence="6">The sequence shown here is derived from an EMBL/GenBank/DDBJ whole genome shotgun (WGS) entry which is preliminary data.</text>
</comment>
<proteinExistence type="inferred from homology"/>
<dbReference type="Proteomes" id="UP001497623">
    <property type="component" value="Unassembled WGS sequence"/>
</dbReference>
<comment type="similarity">
    <text evidence="2 4">Belongs to the AB hydrolase superfamily. Lipase family.</text>
</comment>
<dbReference type="Gene3D" id="3.40.50.1820">
    <property type="entry name" value="alpha/beta hydrolase"/>
    <property type="match status" value="1"/>
</dbReference>
<evidence type="ECO:0000313" key="6">
    <source>
        <dbReference type="EMBL" id="CAL4151314.1"/>
    </source>
</evidence>
<dbReference type="Pfam" id="PF00151">
    <property type="entry name" value="Lipase"/>
    <property type="match status" value="1"/>
</dbReference>
<evidence type="ECO:0000256" key="4">
    <source>
        <dbReference type="RuleBase" id="RU004262"/>
    </source>
</evidence>
<accession>A0AAV2S0Y0</accession>
<gene>
    <name evidence="6" type="ORF">MNOR_LOCUS30768</name>
</gene>
<feature type="domain" description="Lipase" evidence="5">
    <location>
        <begin position="4"/>
        <end position="112"/>
    </location>
</feature>
<dbReference type="PANTHER" id="PTHR11610:SF173">
    <property type="entry name" value="LIPASE DOMAIN-CONTAINING PROTEIN-RELATED"/>
    <property type="match status" value="1"/>
</dbReference>
<dbReference type="InterPro" id="IPR013818">
    <property type="entry name" value="Lipase"/>
</dbReference>
<dbReference type="GO" id="GO:0016298">
    <property type="term" value="F:lipase activity"/>
    <property type="evidence" value="ECO:0007669"/>
    <property type="project" value="InterPro"/>
</dbReference>
<dbReference type="InterPro" id="IPR000734">
    <property type="entry name" value="TAG_lipase"/>
</dbReference>
<organism evidence="6 7">
    <name type="scientific">Meganyctiphanes norvegica</name>
    <name type="common">Northern krill</name>
    <name type="synonym">Thysanopoda norvegica</name>
    <dbReference type="NCBI Taxonomy" id="48144"/>
    <lineage>
        <taxon>Eukaryota</taxon>
        <taxon>Metazoa</taxon>
        <taxon>Ecdysozoa</taxon>
        <taxon>Arthropoda</taxon>
        <taxon>Crustacea</taxon>
        <taxon>Multicrustacea</taxon>
        <taxon>Malacostraca</taxon>
        <taxon>Eumalacostraca</taxon>
        <taxon>Eucarida</taxon>
        <taxon>Euphausiacea</taxon>
        <taxon>Euphausiidae</taxon>
        <taxon>Meganyctiphanes</taxon>
    </lineage>
</organism>
<evidence type="ECO:0000256" key="1">
    <source>
        <dbReference type="ARBA" id="ARBA00004613"/>
    </source>
</evidence>
<evidence type="ECO:0000259" key="5">
    <source>
        <dbReference type="Pfam" id="PF00151"/>
    </source>
</evidence>
<evidence type="ECO:0000256" key="2">
    <source>
        <dbReference type="ARBA" id="ARBA00010701"/>
    </source>
</evidence>
<sequence length="115" mass="12903">NHEVIANNFSTFDGTGFDPTKPTKFITHGFNSNGDSDWVKDMAQELLDYGDFNVFRVNWKGGAYFFYKLATANTRVVGLEIGYLVNWMINYFSLDPANVHLIGHSLGSHISGDMC</sequence>
<dbReference type="PANTHER" id="PTHR11610">
    <property type="entry name" value="LIPASE"/>
    <property type="match status" value="1"/>
</dbReference>
<reference evidence="6 7" key="1">
    <citation type="submission" date="2024-05" db="EMBL/GenBank/DDBJ databases">
        <authorList>
            <person name="Wallberg A."/>
        </authorList>
    </citation>
    <scope>NUCLEOTIDE SEQUENCE [LARGE SCALE GENOMIC DNA]</scope>
</reference>
<keyword evidence="3" id="KW-0964">Secreted</keyword>